<comment type="caution">
    <text evidence="5">The sequence shown here is derived from an EMBL/GenBank/DDBJ whole genome shotgun (WGS) entry which is preliminary data.</text>
</comment>
<dbReference type="InterPro" id="IPR036388">
    <property type="entry name" value="WH-like_DNA-bd_sf"/>
</dbReference>
<dbReference type="PROSITE" id="PS50949">
    <property type="entry name" value="HTH_GNTR"/>
    <property type="match status" value="1"/>
</dbReference>
<dbReference type="CDD" id="cd07377">
    <property type="entry name" value="WHTH_GntR"/>
    <property type="match status" value="1"/>
</dbReference>
<dbReference type="InterPro" id="IPR000524">
    <property type="entry name" value="Tscrpt_reg_HTH_GntR"/>
</dbReference>
<dbReference type="Proteomes" id="UP000076660">
    <property type="component" value="Unassembled WGS sequence"/>
</dbReference>
<dbReference type="GO" id="GO:0003700">
    <property type="term" value="F:DNA-binding transcription factor activity"/>
    <property type="evidence" value="ECO:0007669"/>
    <property type="project" value="InterPro"/>
</dbReference>
<dbReference type="PANTHER" id="PTHR44846:SF17">
    <property type="entry name" value="GNTR-FAMILY TRANSCRIPTIONAL REGULATOR"/>
    <property type="match status" value="1"/>
</dbReference>
<dbReference type="SMART" id="SM00866">
    <property type="entry name" value="UTRA"/>
    <property type="match status" value="1"/>
</dbReference>
<feature type="domain" description="HTH gntR-type" evidence="4">
    <location>
        <begin position="1"/>
        <end position="63"/>
    </location>
</feature>
<evidence type="ECO:0000256" key="2">
    <source>
        <dbReference type="ARBA" id="ARBA00023125"/>
    </source>
</evidence>
<dbReference type="AlphaFoldDB" id="A0A1W2M228"/>
<dbReference type="PANTHER" id="PTHR44846">
    <property type="entry name" value="MANNOSYL-D-GLYCERATE TRANSPORT/METABOLISM SYSTEM REPRESSOR MNGR-RELATED"/>
    <property type="match status" value="1"/>
</dbReference>
<dbReference type="InterPro" id="IPR028978">
    <property type="entry name" value="Chorismate_lyase_/UTRA_dom_sf"/>
</dbReference>
<dbReference type="GO" id="GO:0045892">
    <property type="term" value="P:negative regulation of DNA-templated transcription"/>
    <property type="evidence" value="ECO:0007669"/>
    <property type="project" value="TreeGrafter"/>
</dbReference>
<dbReference type="Gene3D" id="1.10.10.10">
    <property type="entry name" value="Winged helix-like DNA-binding domain superfamily/Winged helix DNA-binding domain"/>
    <property type="match status" value="1"/>
</dbReference>
<gene>
    <name evidence="5" type="ORF">AVR91_0204185</name>
</gene>
<evidence type="ECO:0000259" key="4">
    <source>
        <dbReference type="PROSITE" id="PS50949"/>
    </source>
</evidence>
<dbReference type="InterPro" id="IPR050679">
    <property type="entry name" value="Bact_HTH_transcr_reg"/>
</dbReference>
<dbReference type="InterPro" id="IPR036390">
    <property type="entry name" value="WH_DNA-bd_sf"/>
</dbReference>
<accession>A0A1W2M228</accession>
<dbReference type="PRINTS" id="PR00035">
    <property type="entry name" value="HTHGNTR"/>
</dbReference>
<evidence type="ECO:0000313" key="6">
    <source>
        <dbReference type="Proteomes" id="UP000076660"/>
    </source>
</evidence>
<organism evidence="5 6">
    <name type="scientific">Amycolatopsis keratiniphila subsp. keratiniphila</name>
    <dbReference type="NCBI Taxonomy" id="227715"/>
    <lineage>
        <taxon>Bacteria</taxon>
        <taxon>Bacillati</taxon>
        <taxon>Actinomycetota</taxon>
        <taxon>Actinomycetes</taxon>
        <taxon>Pseudonocardiales</taxon>
        <taxon>Pseudonocardiaceae</taxon>
        <taxon>Amycolatopsis</taxon>
        <taxon>Amycolatopsis japonica group</taxon>
    </lineage>
</organism>
<dbReference type="InterPro" id="IPR011663">
    <property type="entry name" value="UTRA"/>
</dbReference>
<dbReference type="GO" id="GO:0003677">
    <property type="term" value="F:DNA binding"/>
    <property type="evidence" value="ECO:0007669"/>
    <property type="project" value="UniProtKB-KW"/>
</dbReference>
<dbReference type="EMBL" id="LQMT02000006">
    <property type="protein sequence ID" value="ONF73936.1"/>
    <property type="molecule type" value="Genomic_DNA"/>
</dbReference>
<reference evidence="5 6" key="1">
    <citation type="submission" date="2016-12" db="EMBL/GenBank/DDBJ databases">
        <title>Amycolatopsis keratiniphila subsp. keratiniphila genome sequencing and assembly.</title>
        <authorList>
            <person name="Mayilraj S."/>
            <person name="Kaur N."/>
        </authorList>
    </citation>
    <scope>NUCLEOTIDE SEQUENCE [LARGE SCALE GENOMIC DNA]</scope>
    <source>
        <strain evidence="5 6">DSM 44409</strain>
    </source>
</reference>
<keyword evidence="1" id="KW-0805">Transcription regulation</keyword>
<dbReference type="Gene3D" id="3.40.1410.10">
    <property type="entry name" value="Chorismate lyase-like"/>
    <property type="match status" value="1"/>
</dbReference>
<dbReference type="Pfam" id="PF07702">
    <property type="entry name" value="UTRA"/>
    <property type="match status" value="1"/>
</dbReference>
<sequence length="256" mass="28559">MAADLRQRILSREFEPGHVLPREDDLASQLGVNRSTVRRAYRLLREQHLVEPRKNRGTVVLDPTGRDRLTRSAIERDARGYYLQSGGRRHQLLHHYGVQLGEAPPDVAHLLNIEPGAEVVIRDRTLGQPRNLAEGRNHDQPMILSTTYLPGWVAEEVPAVKKADPGPGGIYDRIEETLGGPLAWHMIVTAELATAETSKRLSIARTSAVLRQQRVTSLPDGRPVEVLDQRVSGDKFEIDHPIPRADSAAWPRTDGS</sequence>
<name>A0A1W2M228_9PSEU</name>
<keyword evidence="2" id="KW-0238">DNA-binding</keyword>
<dbReference type="SMART" id="SM00345">
    <property type="entry name" value="HTH_GNTR"/>
    <property type="match status" value="1"/>
</dbReference>
<dbReference type="SUPFAM" id="SSF64288">
    <property type="entry name" value="Chorismate lyase-like"/>
    <property type="match status" value="1"/>
</dbReference>
<evidence type="ECO:0000256" key="1">
    <source>
        <dbReference type="ARBA" id="ARBA00023015"/>
    </source>
</evidence>
<dbReference type="SUPFAM" id="SSF46785">
    <property type="entry name" value="Winged helix' DNA-binding domain"/>
    <property type="match status" value="1"/>
</dbReference>
<protein>
    <recommendedName>
        <fullName evidence="4">HTH gntR-type domain-containing protein</fullName>
    </recommendedName>
</protein>
<evidence type="ECO:0000256" key="3">
    <source>
        <dbReference type="ARBA" id="ARBA00023163"/>
    </source>
</evidence>
<dbReference type="Pfam" id="PF00392">
    <property type="entry name" value="GntR"/>
    <property type="match status" value="1"/>
</dbReference>
<proteinExistence type="predicted"/>
<keyword evidence="3" id="KW-0804">Transcription</keyword>
<evidence type="ECO:0000313" key="5">
    <source>
        <dbReference type="EMBL" id="ONF73936.1"/>
    </source>
</evidence>